<reference evidence="1 2" key="1">
    <citation type="submission" date="2019-04" db="EMBL/GenBank/DDBJ databases">
        <title>High contiguity whole genome sequence and gene annotation resource for two Venturia nashicola isolates.</title>
        <authorList>
            <person name="Prokchorchik M."/>
            <person name="Won K."/>
            <person name="Lee Y."/>
            <person name="Choi E.D."/>
            <person name="Segonzac C."/>
            <person name="Sohn K.H."/>
        </authorList>
    </citation>
    <scope>NUCLEOTIDE SEQUENCE [LARGE SCALE GENOMIC DNA]</scope>
    <source>
        <strain evidence="1 2">PRI2</strain>
    </source>
</reference>
<accession>A0A4Z1PHF0</accession>
<proteinExistence type="predicted"/>
<dbReference type="EMBL" id="SNSC02000009">
    <property type="protein sequence ID" value="TID21259.1"/>
    <property type="molecule type" value="Genomic_DNA"/>
</dbReference>
<keyword evidence="2" id="KW-1185">Reference proteome</keyword>
<gene>
    <name evidence="1" type="ORF">E6O75_ATG04654</name>
</gene>
<sequence length="140" mass="15380">MLAPCLPDDEAFGTDGNGEGMGEGEVACRLTAASELYHVDICQRNTDDSARKEAVGVLRIILKVGETPLNCDTNLVACWALVLELARTVIRFAMNLEDFQVLLKSMLVWSHSRFFSASNSELNLTTKVPSWMEAVMAVAR</sequence>
<evidence type="ECO:0000313" key="2">
    <source>
        <dbReference type="Proteomes" id="UP000298493"/>
    </source>
</evidence>
<dbReference type="AlphaFoldDB" id="A0A4Z1PHF0"/>
<evidence type="ECO:0000313" key="1">
    <source>
        <dbReference type="EMBL" id="TID21259.1"/>
    </source>
</evidence>
<protein>
    <submittedName>
        <fullName evidence="1">Uncharacterized protein</fullName>
    </submittedName>
</protein>
<name>A0A4Z1PHF0_9PEZI</name>
<organism evidence="1 2">
    <name type="scientific">Venturia nashicola</name>
    <dbReference type="NCBI Taxonomy" id="86259"/>
    <lineage>
        <taxon>Eukaryota</taxon>
        <taxon>Fungi</taxon>
        <taxon>Dikarya</taxon>
        <taxon>Ascomycota</taxon>
        <taxon>Pezizomycotina</taxon>
        <taxon>Dothideomycetes</taxon>
        <taxon>Pleosporomycetidae</taxon>
        <taxon>Venturiales</taxon>
        <taxon>Venturiaceae</taxon>
        <taxon>Venturia</taxon>
    </lineage>
</organism>
<dbReference type="Proteomes" id="UP000298493">
    <property type="component" value="Unassembled WGS sequence"/>
</dbReference>
<comment type="caution">
    <text evidence="1">The sequence shown here is derived from an EMBL/GenBank/DDBJ whole genome shotgun (WGS) entry which is preliminary data.</text>
</comment>